<evidence type="ECO:0000313" key="2">
    <source>
        <dbReference type="Proteomes" id="UP001153555"/>
    </source>
</evidence>
<comment type="caution">
    <text evidence="1">The sequence shown here is derived from an EMBL/GenBank/DDBJ whole genome shotgun (WGS) entry which is preliminary data.</text>
</comment>
<protein>
    <submittedName>
        <fullName evidence="1">Uncharacterized protein</fullName>
    </submittedName>
</protein>
<organism evidence="1 2">
    <name type="scientific">Striga hermonthica</name>
    <name type="common">Purple witchweed</name>
    <name type="synonym">Buchnera hermonthica</name>
    <dbReference type="NCBI Taxonomy" id="68872"/>
    <lineage>
        <taxon>Eukaryota</taxon>
        <taxon>Viridiplantae</taxon>
        <taxon>Streptophyta</taxon>
        <taxon>Embryophyta</taxon>
        <taxon>Tracheophyta</taxon>
        <taxon>Spermatophyta</taxon>
        <taxon>Magnoliopsida</taxon>
        <taxon>eudicotyledons</taxon>
        <taxon>Gunneridae</taxon>
        <taxon>Pentapetalae</taxon>
        <taxon>asterids</taxon>
        <taxon>lamiids</taxon>
        <taxon>Lamiales</taxon>
        <taxon>Orobanchaceae</taxon>
        <taxon>Buchnereae</taxon>
        <taxon>Striga</taxon>
    </lineage>
</organism>
<sequence>PRGLSGGLLVLWSRDVVIKHIISNHFCIQLEVDNIGVSGSFWVVFIYASSDKNERIQQWNFLESAR</sequence>
<accession>A0A9N7NXH5</accession>
<evidence type="ECO:0000313" key="1">
    <source>
        <dbReference type="EMBL" id="CAA0840022.1"/>
    </source>
</evidence>
<dbReference type="AlphaFoldDB" id="A0A9N7NXH5"/>
<dbReference type="Proteomes" id="UP001153555">
    <property type="component" value="Unassembled WGS sequence"/>
</dbReference>
<keyword evidence="2" id="KW-1185">Reference proteome</keyword>
<reference evidence="1" key="1">
    <citation type="submission" date="2019-12" db="EMBL/GenBank/DDBJ databases">
        <authorList>
            <person name="Scholes J."/>
        </authorList>
    </citation>
    <scope>NUCLEOTIDE SEQUENCE</scope>
</reference>
<feature type="non-terminal residue" evidence="1">
    <location>
        <position position="1"/>
    </location>
</feature>
<feature type="non-terminal residue" evidence="1">
    <location>
        <position position="66"/>
    </location>
</feature>
<dbReference type="OrthoDB" id="926764at2759"/>
<dbReference type="EMBL" id="CACSLK010031655">
    <property type="protein sequence ID" value="CAA0840022.1"/>
    <property type="molecule type" value="Genomic_DNA"/>
</dbReference>
<name>A0A9N7NXH5_STRHE</name>
<proteinExistence type="predicted"/>
<gene>
    <name evidence="1" type="ORF">SHERM_06482</name>
</gene>